<keyword evidence="3" id="KW-1133">Transmembrane helix</keyword>
<evidence type="ECO:0000313" key="5">
    <source>
        <dbReference type="EMBL" id="AJO23924.1"/>
    </source>
</evidence>
<dbReference type="AlphaFoldDB" id="A0AAN0WD89"/>
<dbReference type="InterPro" id="IPR000620">
    <property type="entry name" value="EamA_dom"/>
</dbReference>
<keyword evidence="3" id="KW-0472">Membrane</keyword>
<dbReference type="EMBL" id="CP010525">
    <property type="protein sequence ID" value="AJO23924.1"/>
    <property type="molecule type" value="Genomic_DNA"/>
</dbReference>
<proteinExistence type="inferred from homology"/>
<organism evidence="5 6">
    <name type="scientific">Heyndrickxia coagulans</name>
    <name type="common">Weizmannia coagulans</name>
    <dbReference type="NCBI Taxonomy" id="1398"/>
    <lineage>
        <taxon>Bacteria</taxon>
        <taxon>Bacillati</taxon>
        <taxon>Bacillota</taxon>
        <taxon>Bacilli</taxon>
        <taxon>Bacillales</taxon>
        <taxon>Bacillaceae</taxon>
        <taxon>Heyndrickxia</taxon>
    </lineage>
</organism>
<dbReference type="GO" id="GO:0016020">
    <property type="term" value="C:membrane"/>
    <property type="evidence" value="ECO:0007669"/>
    <property type="project" value="InterPro"/>
</dbReference>
<feature type="transmembrane region" description="Helical" evidence="3">
    <location>
        <begin position="65"/>
        <end position="85"/>
    </location>
</feature>
<gene>
    <name evidence="5" type="ORF">SB48_HM08orf05004</name>
</gene>
<evidence type="ECO:0000256" key="3">
    <source>
        <dbReference type="SAM" id="Phobius"/>
    </source>
</evidence>
<accession>A0AAN0WD89</accession>
<comment type="subcellular location">
    <subcellularLocation>
        <location evidence="1">Endomembrane system</location>
        <topology evidence="1">Multi-pass membrane protein</topology>
    </subcellularLocation>
</comment>
<evidence type="ECO:0000256" key="1">
    <source>
        <dbReference type="ARBA" id="ARBA00004127"/>
    </source>
</evidence>
<dbReference type="Gene3D" id="1.10.3730.20">
    <property type="match status" value="1"/>
</dbReference>
<dbReference type="RefSeq" id="WP_017551713.1">
    <property type="nucleotide sequence ID" value="NZ_CP010525.1"/>
</dbReference>
<sequence length="109" mass="12298">MLIKLVLLLCMTLLGSLGGFFFKKCTSRGLKLSGFFIVNLGIGGVFYVLGALLNIQLLKMMPYTIVYPLTSITYIWTLILSSLFLSEKMNRRKWFGILLVITGAFFLTM</sequence>
<dbReference type="InterPro" id="IPR037185">
    <property type="entry name" value="EmrE-like"/>
</dbReference>
<feature type="transmembrane region" description="Helical" evidence="3">
    <location>
        <begin position="32"/>
        <end position="53"/>
    </location>
</feature>
<evidence type="ECO:0000256" key="2">
    <source>
        <dbReference type="ARBA" id="ARBA00007362"/>
    </source>
</evidence>
<reference evidence="6" key="1">
    <citation type="submission" date="2015-01" db="EMBL/GenBank/DDBJ databases">
        <title>Comparative genome analysis of Bacillus coagulans HM-08, Clostridium butyricum HM-68, Bacillus subtilis HM-66 and Bacillus paralicheniformis BL-09.</title>
        <authorList>
            <person name="Zhang H."/>
        </authorList>
    </citation>
    <scope>NUCLEOTIDE SEQUENCE [LARGE SCALE GENOMIC DNA]</scope>
    <source>
        <strain evidence="6">HM-08</strain>
    </source>
</reference>
<dbReference type="Proteomes" id="UP000032024">
    <property type="component" value="Chromosome"/>
</dbReference>
<protein>
    <submittedName>
        <fullName evidence="5">Multidrug transporter</fullName>
    </submittedName>
</protein>
<comment type="similarity">
    <text evidence="2">Belongs to the EamA transporter family.</text>
</comment>
<keyword evidence="6" id="KW-1185">Reference proteome</keyword>
<dbReference type="SUPFAM" id="SSF103481">
    <property type="entry name" value="Multidrug resistance efflux transporter EmrE"/>
    <property type="match status" value="1"/>
</dbReference>
<dbReference type="Pfam" id="PF00892">
    <property type="entry name" value="EamA"/>
    <property type="match status" value="1"/>
</dbReference>
<feature type="transmembrane region" description="Helical" evidence="3">
    <location>
        <begin position="91"/>
        <end position="108"/>
    </location>
</feature>
<keyword evidence="3" id="KW-0812">Transmembrane</keyword>
<feature type="domain" description="EamA" evidence="4">
    <location>
        <begin position="10"/>
        <end position="108"/>
    </location>
</feature>
<evidence type="ECO:0000313" key="6">
    <source>
        <dbReference type="Proteomes" id="UP000032024"/>
    </source>
</evidence>
<evidence type="ECO:0000259" key="4">
    <source>
        <dbReference type="Pfam" id="PF00892"/>
    </source>
</evidence>
<name>A0AAN0WD89_HEYCO</name>